<feature type="transmembrane region" description="Helical" evidence="1">
    <location>
        <begin position="90"/>
        <end position="117"/>
    </location>
</feature>
<sequence>MLSIAAAEFRMLLRNRLVALLGIVTPLALGAVLLLNEPSGDATGVIAVLQVVIMSAMGVYLTGTTTLAARRQTLFLKRLRSGAVRDGGILAGLVLPVVLLSTAQVTVVLAALGFLASPPTHPWLLGVAVVSAQLMFAGLALATAGATNSPEHAQVTTLPLLFTAIGAAFLVVTTDFEWLSWLKLALPGGAVAELTMLAWNGGELDGLAGMLAPSLIWAVVAVLAGRALLRWEPRV</sequence>
<dbReference type="Proteomes" id="UP001589896">
    <property type="component" value="Unassembled WGS sequence"/>
</dbReference>
<gene>
    <name evidence="2" type="ORF">ACFFGH_26035</name>
</gene>
<keyword evidence="1" id="KW-1133">Transmembrane helix</keyword>
<keyword evidence="3" id="KW-1185">Reference proteome</keyword>
<evidence type="ECO:0000313" key="3">
    <source>
        <dbReference type="Proteomes" id="UP001589896"/>
    </source>
</evidence>
<feature type="transmembrane region" description="Helical" evidence="1">
    <location>
        <begin position="206"/>
        <end position="229"/>
    </location>
</feature>
<accession>A0ABV6RWE5</accession>
<name>A0ABV6RWE5_9GAMM</name>
<dbReference type="EMBL" id="JBHLTG010000007">
    <property type="protein sequence ID" value="MFC0681306.1"/>
    <property type="molecule type" value="Genomic_DNA"/>
</dbReference>
<protein>
    <submittedName>
        <fullName evidence="2">ABC transporter permease</fullName>
    </submittedName>
</protein>
<feature type="transmembrane region" description="Helical" evidence="1">
    <location>
        <begin position="46"/>
        <end position="69"/>
    </location>
</feature>
<evidence type="ECO:0000313" key="2">
    <source>
        <dbReference type="EMBL" id="MFC0681306.1"/>
    </source>
</evidence>
<evidence type="ECO:0000256" key="1">
    <source>
        <dbReference type="SAM" id="Phobius"/>
    </source>
</evidence>
<feature type="transmembrane region" description="Helical" evidence="1">
    <location>
        <begin position="155"/>
        <end position="174"/>
    </location>
</feature>
<keyword evidence="1" id="KW-0812">Transmembrane</keyword>
<dbReference type="RefSeq" id="WP_386673799.1">
    <property type="nucleotide sequence ID" value="NZ_JBHLTG010000007.1"/>
</dbReference>
<organism evidence="2 3">
    <name type="scientific">Lysobacter korlensis</name>
    <dbReference type="NCBI Taxonomy" id="553636"/>
    <lineage>
        <taxon>Bacteria</taxon>
        <taxon>Pseudomonadati</taxon>
        <taxon>Pseudomonadota</taxon>
        <taxon>Gammaproteobacteria</taxon>
        <taxon>Lysobacterales</taxon>
        <taxon>Lysobacteraceae</taxon>
        <taxon>Lysobacter</taxon>
    </lineage>
</organism>
<feature type="transmembrane region" description="Helical" evidence="1">
    <location>
        <begin position="123"/>
        <end position="143"/>
    </location>
</feature>
<keyword evidence="1" id="KW-0472">Membrane</keyword>
<comment type="caution">
    <text evidence="2">The sequence shown here is derived from an EMBL/GenBank/DDBJ whole genome shotgun (WGS) entry which is preliminary data.</text>
</comment>
<proteinExistence type="predicted"/>
<reference evidence="2 3" key="1">
    <citation type="submission" date="2024-09" db="EMBL/GenBank/DDBJ databases">
        <authorList>
            <person name="Sun Q."/>
            <person name="Mori K."/>
        </authorList>
    </citation>
    <scope>NUCLEOTIDE SEQUENCE [LARGE SCALE GENOMIC DNA]</scope>
    <source>
        <strain evidence="2 3">KCTC 23076</strain>
    </source>
</reference>